<dbReference type="Proteomes" id="UP000053558">
    <property type="component" value="Unassembled WGS sequence"/>
</dbReference>
<keyword evidence="8" id="KW-1185">Reference proteome</keyword>
<dbReference type="InterPro" id="IPR050307">
    <property type="entry name" value="Sterol_Desaturase_Related"/>
</dbReference>
<comment type="caution">
    <text evidence="7">The sequence shown here is derived from an EMBL/GenBank/DDBJ whole genome shotgun (WGS) entry which is preliminary data.</text>
</comment>
<comment type="subcellular location">
    <subcellularLocation>
        <location evidence="1">Membrane</location>
    </subcellularLocation>
</comment>
<evidence type="ECO:0000256" key="1">
    <source>
        <dbReference type="ARBA" id="ARBA00004370"/>
    </source>
</evidence>
<evidence type="ECO:0000256" key="4">
    <source>
        <dbReference type="ARBA" id="ARBA00023136"/>
    </source>
</evidence>
<dbReference type="OMA" id="INGASCH"/>
<feature type="domain" description="Fatty acid hydroxylase" evidence="6">
    <location>
        <begin position="141"/>
        <end position="270"/>
    </location>
</feature>
<dbReference type="GO" id="GO:0008610">
    <property type="term" value="P:lipid biosynthetic process"/>
    <property type="evidence" value="ECO:0007669"/>
    <property type="project" value="InterPro"/>
</dbReference>
<sequence length="289" mass="33907">MDLILDTADTYFLDRAWARALPALSTPHSNITATYSVLESAWTRDYIPRQLISLGVLSFVGFHMLYFTFATLSYMFVFNHEMMKHPRFKPNQVKLEIQDSLRALPGVVLLTLPWFQAEVMGYSKLYDHVDEYGWSYFIFSVVFFIAFTDLGVYWAHRTLHRPSLYKRLHKVHHRWLVPTPFSAYAIHPVDVCIQSLPYHIFIFVFPLHRWLYLGLFNFVSLWSILIHDGDMIAGHPLEKYINGPAHHTMHHLYFTVNYGQYFTWADRLGGSYRHPDGNPDSTVKIKKDL</sequence>
<evidence type="ECO:0000313" key="8">
    <source>
        <dbReference type="Proteomes" id="UP000053558"/>
    </source>
</evidence>
<evidence type="ECO:0000256" key="5">
    <source>
        <dbReference type="SAM" id="Phobius"/>
    </source>
</evidence>
<name>A0A5M3M681_CONPW</name>
<feature type="transmembrane region" description="Helical" evidence="5">
    <location>
        <begin position="51"/>
        <end position="78"/>
    </location>
</feature>
<evidence type="ECO:0000256" key="2">
    <source>
        <dbReference type="ARBA" id="ARBA00022692"/>
    </source>
</evidence>
<feature type="transmembrane region" description="Helical" evidence="5">
    <location>
        <begin position="136"/>
        <end position="155"/>
    </location>
</feature>
<dbReference type="GeneID" id="19204136"/>
<keyword evidence="4 5" id="KW-0472">Membrane</keyword>
<dbReference type="PANTHER" id="PTHR11863">
    <property type="entry name" value="STEROL DESATURASE"/>
    <property type="match status" value="1"/>
</dbReference>
<dbReference type="GO" id="GO:0005506">
    <property type="term" value="F:iron ion binding"/>
    <property type="evidence" value="ECO:0007669"/>
    <property type="project" value="InterPro"/>
</dbReference>
<dbReference type="InterPro" id="IPR006694">
    <property type="entry name" value="Fatty_acid_hydroxylase"/>
</dbReference>
<evidence type="ECO:0000256" key="3">
    <source>
        <dbReference type="ARBA" id="ARBA00022989"/>
    </source>
</evidence>
<accession>A0A5M3M681</accession>
<dbReference type="GO" id="GO:0016020">
    <property type="term" value="C:membrane"/>
    <property type="evidence" value="ECO:0007669"/>
    <property type="project" value="UniProtKB-SubCell"/>
</dbReference>
<dbReference type="RefSeq" id="XP_007774926.1">
    <property type="nucleotide sequence ID" value="XM_007776736.1"/>
</dbReference>
<dbReference type="OrthoDB" id="6354873at2759"/>
<dbReference type="EMBL" id="JH711590">
    <property type="protein sequence ID" value="EIW74859.1"/>
    <property type="molecule type" value="Genomic_DNA"/>
</dbReference>
<keyword evidence="3 5" id="KW-1133">Transmembrane helix</keyword>
<feature type="transmembrane region" description="Helical" evidence="5">
    <location>
        <begin position="175"/>
        <end position="198"/>
    </location>
</feature>
<protein>
    <recommendedName>
        <fullName evidence="6">Fatty acid hydroxylase domain-containing protein</fullName>
    </recommendedName>
</protein>
<reference evidence="8" key="1">
    <citation type="journal article" date="2012" name="Science">
        <title>The Paleozoic origin of enzymatic lignin decomposition reconstructed from 31 fungal genomes.</title>
        <authorList>
            <person name="Floudas D."/>
            <person name="Binder M."/>
            <person name="Riley R."/>
            <person name="Barry K."/>
            <person name="Blanchette R.A."/>
            <person name="Henrissat B."/>
            <person name="Martinez A.T."/>
            <person name="Otillar R."/>
            <person name="Spatafora J.W."/>
            <person name="Yadav J.S."/>
            <person name="Aerts A."/>
            <person name="Benoit I."/>
            <person name="Boyd A."/>
            <person name="Carlson A."/>
            <person name="Copeland A."/>
            <person name="Coutinho P.M."/>
            <person name="de Vries R.P."/>
            <person name="Ferreira P."/>
            <person name="Findley K."/>
            <person name="Foster B."/>
            <person name="Gaskell J."/>
            <person name="Glotzer D."/>
            <person name="Gorecki P."/>
            <person name="Heitman J."/>
            <person name="Hesse C."/>
            <person name="Hori C."/>
            <person name="Igarashi K."/>
            <person name="Jurgens J.A."/>
            <person name="Kallen N."/>
            <person name="Kersten P."/>
            <person name="Kohler A."/>
            <person name="Kuees U."/>
            <person name="Kumar T.K.A."/>
            <person name="Kuo A."/>
            <person name="LaButti K."/>
            <person name="Larrondo L.F."/>
            <person name="Lindquist E."/>
            <person name="Ling A."/>
            <person name="Lombard V."/>
            <person name="Lucas S."/>
            <person name="Lundell T."/>
            <person name="Martin R."/>
            <person name="McLaughlin D.J."/>
            <person name="Morgenstern I."/>
            <person name="Morin E."/>
            <person name="Murat C."/>
            <person name="Nagy L.G."/>
            <person name="Nolan M."/>
            <person name="Ohm R.A."/>
            <person name="Patyshakuliyeva A."/>
            <person name="Rokas A."/>
            <person name="Ruiz-Duenas F.J."/>
            <person name="Sabat G."/>
            <person name="Salamov A."/>
            <person name="Samejima M."/>
            <person name="Schmutz J."/>
            <person name="Slot J.C."/>
            <person name="St John F."/>
            <person name="Stenlid J."/>
            <person name="Sun H."/>
            <person name="Sun S."/>
            <person name="Syed K."/>
            <person name="Tsang A."/>
            <person name="Wiebenga A."/>
            <person name="Young D."/>
            <person name="Pisabarro A."/>
            <person name="Eastwood D.C."/>
            <person name="Martin F."/>
            <person name="Cullen D."/>
            <person name="Grigoriev I.V."/>
            <person name="Hibbett D.S."/>
        </authorList>
    </citation>
    <scope>NUCLEOTIDE SEQUENCE [LARGE SCALE GENOMIC DNA]</scope>
    <source>
        <strain evidence="8">RWD-64-598 SS2</strain>
    </source>
</reference>
<proteinExistence type="predicted"/>
<dbReference type="AlphaFoldDB" id="A0A5M3M681"/>
<gene>
    <name evidence="7" type="ORF">CONPUDRAFT_159631</name>
</gene>
<feature type="transmembrane region" description="Helical" evidence="5">
    <location>
        <begin position="210"/>
        <end position="227"/>
    </location>
</feature>
<evidence type="ECO:0000313" key="7">
    <source>
        <dbReference type="EMBL" id="EIW74859.1"/>
    </source>
</evidence>
<dbReference type="KEGG" id="cput:CONPUDRAFT_159631"/>
<organism evidence="7 8">
    <name type="scientific">Coniophora puteana (strain RWD-64-598)</name>
    <name type="common">Brown rot fungus</name>
    <dbReference type="NCBI Taxonomy" id="741705"/>
    <lineage>
        <taxon>Eukaryota</taxon>
        <taxon>Fungi</taxon>
        <taxon>Dikarya</taxon>
        <taxon>Basidiomycota</taxon>
        <taxon>Agaricomycotina</taxon>
        <taxon>Agaricomycetes</taxon>
        <taxon>Agaricomycetidae</taxon>
        <taxon>Boletales</taxon>
        <taxon>Coniophorineae</taxon>
        <taxon>Coniophoraceae</taxon>
        <taxon>Coniophora</taxon>
    </lineage>
</organism>
<evidence type="ECO:0000259" key="6">
    <source>
        <dbReference type="Pfam" id="PF04116"/>
    </source>
</evidence>
<dbReference type="Pfam" id="PF04116">
    <property type="entry name" value="FA_hydroxylase"/>
    <property type="match status" value="1"/>
</dbReference>
<dbReference type="GO" id="GO:0016491">
    <property type="term" value="F:oxidoreductase activity"/>
    <property type="evidence" value="ECO:0007669"/>
    <property type="project" value="InterPro"/>
</dbReference>
<keyword evidence="2 5" id="KW-0812">Transmembrane</keyword>